<dbReference type="Proteomes" id="UP000256780">
    <property type="component" value="Chromosome CBM2587_b"/>
</dbReference>
<sequence length="75" mass="7363">MPPRRRKEAPVTCNLHARPAAVLAIIAVLGCGGCERSQPGPKPISGTASGVLPSAAPAATPSSPANPSGSAGQPR</sequence>
<feature type="compositionally biased region" description="Low complexity" evidence="1">
    <location>
        <begin position="53"/>
        <end position="75"/>
    </location>
</feature>
<evidence type="ECO:0000313" key="2">
    <source>
        <dbReference type="EMBL" id="SOY68310.1"/>
    </source>
</evidence>
<reference evidence="2" key="1">
    <citation type="submission" date="2018-01" db="EMBL/GenBank/DDBJ databases">
        <authorList>
            <person name="Clerissi C."/>
        </authorList>
    </citation>
    <scope>NUCLEOTIDE SEQUENCE</scope>
    <source>
        <strain evidence="2">Cupriavidus sp. LMG 19464</strain>
    </source>
</reference>
<dbReference type="EMBL" id="OFSQ01000038">
    <property type="protein sequence ID" value="SOY68310.1"/>
    <property type="molecule type" value="Genomic_DNA"/>
</dbReference>
<proteinExistence type="predicted"/>
<accession>A0A375CE45</accession>
<gene>
    <name evidence="2" type="ORF">CBM2587_B90746</name>
</gene>
<evidence type="ECO:0000256" key="1">
    <source>
        <dbReference type="SAM" id="MobiDB-lite"/>
    </source>
</evidence>
<organism evidence="2">
    <name type="scientific">Cupriavidus taiwanensis</name>
    <dbReference type="NCBI Taxonomy" id="164546"/>
    <lineage>
        <taxon>Bacteria</taxon>
        <taxon>Pseudomonadati</taxon>
        <taxon>Pseudomonadota</taxon>
        <taxon>Betaproteobacteria</taxon>
        <taxon>Burkholderiales</taxon>
        <taxon>Burkholderiaceae</taxon>
        <taxon>Cupriavidus</taxon>
    </lineage>
</organism>
<evidence type="ECO:0008006" key="3">
    <source>
        <dbReference type="Google" id="ProtNLM"/>
    </source>
</evidence>
<feature type="region of interest" description="Disordered" evidence="1">
    <location>
        <begin position="35"/>
        <end position="75"/>
    </location>
</feature>
<dbReference type="PROSITE" id="PS51257">
    <property type="entry name" value="PROKAR_LIPOPROTEIN"/>
    <property type="match status" value="1"/>
</dbReference>
<dbReference type="AlphaFoldDB" id="A0A375CE45"/>
<comment type="caution">
    <text evidence="2">The sequence shown here is derived from an EMBL/GenBank/DDBJ whole genome shotgun (WGS) entry which is preliminary data.</text>
</comment>
<protein>
    <recommendedName>
        <fullName evidence="3">Lipoprotein</fullName>
    </recommendedName>
</protein>
<dbReference type="OrthoDB" id="8970938at2"/>
<name>A0A375CE45_9BURK</name>